<dbReference type="Pfam" id="PF02570">
    <property type="entry name" value="CbiC"/>
    <property type="match status" value="1"/>
</dbReference>
<dbReference type="SUPFAM" id="SSF63965">
    <property type="entry name" value="Precorrin-8X methylmutase CbiC/CobH"/>
    <property type="match status" value="1"/>
</dbReference>
<comment type="caution">
    <text evidence="6">The sequence shown here is derived from an EMBL/GenBank/DDBJ whole genome shotgun (WGS) entry which is preliminary data.</text>
</comment>
<evidence type="ECO:0000256" key="3">
    <source>
        <dbReference type="ARBA" id="ARBA00022573"/>
    </source>
</evidence>
<dbReference type="EMBL" id="JAOVZB010000001">
    <property type="protein sequence ID" value="MCV2401330.1"/>
    <property type="molecule type" value="Genomic_DNA"/>
</dbReference>
<dbReference type="Proteomes" id="UP001209713">
    <property type="component" value="Unassembled WGS sequence"/>
</dbReference>
<comment type="pathway">
    <text evidence="1">Cofactor biosynthesis; adenosylcobalamin biosynthesis.</text>
</comment>
<dbReference type="InterPro" id="IPR003722">
    <property type="entry name" value="Cbl_synth_CobH/CbiC"/>
</dbReference>
<keyword evidence="4 6" id="KW-0413">Isomerase</keyword>
<comment type="similarity">
    <text evidence="2">Belongs to the CobH/CbiC family.</text>
</comment>
<dbReference type="RefSeq" id="WP_263528712.1">
    <property type="nucleotide sequence ID" value="NZ_JAOVZB010000001.1"/>
</dbReference>
<dbReference type="InterPro" id="IPR036588">
    <property type="entry name" value="CobH/CbiC_sf"/>
</dbReference>
<dbReference type="EC" id="5.4.99.61" evidence="6"/>
<evidence type="ECO:0000313" key="7">
    <source>
        <dbReference type="Proteomes" id="UP001209713"/>
    </source>
</evidence>
<organism evidence="6 7">
    <name type="scientific">Marinomonas sargassi</name>
    <dbReference type="NCBI Taxonomy" id="2984494"/>
    <lineage>
        <taxon>Bacteria</taxon>
        <taxon>Pseudomonadati</taxon>
        <taxon>Pseudomonadota</taxon>
        <taxon>Gammaproteobacteria</taxon>
        <taxon>Oceanospirillales</taxon>
        <taxon>Oceanospirillaceae</taxon>
        <taxon>Marinomonas</taxon>
    </lineage>
</organism>
<keyword evidence="7" id="KW-1185">Reference proteome</keyword>
<reference evidence="6 7" key="1">
    <citation type="submission" date="2022-10" db="EMBL/GenBank/DDBJ databases">
        <title>Marinomonas transparenta sp. nov. and Marinomonas sargassi sp. nov., isolated from marine alga (Sargassum natans (L.) Gaillon).</title>
        <authorList>
            <person name="Wang Y."/>
        </authorList>
    </citation>
    <scope>NUCLEOTIDE SEQUENCE [LARGE SCALE GENOMIC DNA]</scope>
    <source>
        <strain evidence="6 7">C2222</strain>
    </source>
</reference>
<evidence type="ECO:0000313" key="6">
    <source>
        <dbReference type="EMBL" id="MCV2401330.1"/>
    </source>
</evidence>
<dbReference type="PANTHER" id="PTHR43588">
    <property type="entry name" value="COBALT-PRECORRIN-8 METHYLMUTASE"/>
    <property type="match status" value="1"/>
</dbReference>
<feature type="domain" description="Cobalamin biosynthesis precorrin-8X methylmutase CobH/CbiC" evidence="5">
    <location>
        <begin position="18"/>
        <end position="213"/>
    </location>
</feature>
<evidence type="ECO:0000259" key="5">
    <source>
        <dbReference type="Pfam" id="PF02570"/>
    </source>
</evidence>
<keyword evidence="3" id="KW-0169">Cobalamin biosynthesis</keyword>
<evidence type="ECO:0000256" key="4">
    <source>
        <dbReference type="ARBA" id="ARBA00023235"/>
    </source>
</evidence>
<accession>A0ABT2YNK0</accession>
<name>A0ABT2YNK0_9GAMM</name>
<gene>
    <name evidence="6" type="ORF">OFY17_00410</name>
</gene>
<evidence type="ECO:0000256" key="1">
    <source>
        <dbReference type="ARBA" id="ARBA00004953"/>
    </source>
</evidence>
<protein>
    <submittedName>
        <fullName evidence="6">Precorrin-8X methylmutase</fullName>
        <ecNumber evidence="6">5.4.99.61</ecNumber>
    </submittedName>
</protein>
<sequence>MTHNILEKNYQYESNPQQIEQDSFRQIRELTDLSAFTLDQQQVAMRIVHSLGFPDVAEQVKFSKNATQVGRNALANNAAILCDVEMVKQGVTKRMIDREPLCFLNSPKTAELAKQRGETRSMAALSLWQEHLEGSVVLIGNAPTALFRLLEMIKEGAPKPALIIGMPVGFVGAQESKKALWDAHQTLGIECITLLGRMGGSAVTSASCNALLRCNLGEYY</sequence>
<dbReference type="GO" id="GO:0016993">
    <property type="term" value="F:precorrin-8X methylmutase activity"/>
    <property type="evidence" value="ECO:0007669"/>
    <property type="project" value="UniProtKB-EC"/>
</dbReference>
<dbReference type="Gene3D" id="3.40.50.10230">
    <property type="entry name" value="Cobalamin biosynthesis CobH/CbiC, precorrin-8X methylmutase"/>
    <property type="match status" value="1"/>
</dbReference>
<proteinExistence type="inferred from homology"/>
<evidence type="ECO:0000256" key="2">
    <source>
        <dbReference type="ARBA" id="ARBA00009774"/>
    </source>
</evidence>
<dbReference type="PANTHER" id="PTHR43588:SF1">
    <property type="entry name" value="COBALT-PRECORRIN-8 METHYLMUTASE"/>
    <property type="match status" value="1"/>
</dbReference>